<proteinExistence type="predicted"/>
<accession>A0A6A4SZ49</accession>
<name>A0A6A4SZ49_SCOMX</name>
<comment type="caution">
    <text evidence="2">The sequence shown here is derived from an EMBL/GenBank/DDBJ whole genome shotgun (WGS) entry which is preliminary data.</text>
</comment>
<protein>
    <submittedName>
        <fullName evidence="2">Uncharacterized protein</fullName>
    </submittedName>
</protein>
<feature type="region of interest" description="Disordered" evidence="1">
    <location>
        <begin position="88"/>
        <end position="108"/>
    </location>
</feature>
<feature type="compositionally biased region" description="Basic and acidic residues" evidence="1">
    <location>
        <begin position="97"/>
        <end position="108"/>
    </location>
</feature>
<gene>
    <name evidence="2" type="ORF">F2P81_009441</name>
</gene>
<dbReference type="EMBL" id="VEVO01000008">
    <property type="protein sequence ID" value="KAF0038957.1"/>
    <property type="molecule type" value="Genomic_DNA"/>
</dbReference>
<evidence type="ECO:0000256" key="1">
    <source>
        <dbReference type="SAM" id="MobiDB-lite"/>
    </source>
</evidence>
<reference evidence="2 3" key="1">
    <citation type="submission" date="2019-06" db="EMBL/GenBank/DDBJ databases">
        <title>Draft genomes of female and male turbot (Scophthalmus maximus).</title>
        <authorList>
            <person name="Xu H."/>
            <person name="Xu X.-W."/>
            <person name="Shao C."/>
            <person name="Chen S."/>
        </authorList>
    </citation>
    <scope>NUCLEOTIDE SEQUENCE [LARGE SCALE GENOMIC DNA]</scope>
    <source>
        <strain evidence="2">Ysfricsl-2016a</strain>
        <tissue evidence="2">Blood</tissue>
    </source>
</reference>
<dbReference type="AlphaFoldDB" id="A0A6A4SZ49"/>
<organism evidence="2 3">
    <name type="scientific">Scophthalmus maximus</name>
    <name type="common">Turbot</name>
    <name type="synonym">Psetta maxima</name>
    <dbReference type="NCBI Taxonomy" id="52904"/>
    <lineage>
        <taxon>Eukaryota</taxon>
        <taxon>Metazoa</taxon>
        <taxon>Chordata</taxon>
        <taxon>Craniata</taxon>
        <taxon>Vertebrata</taxon>
        <taxon>Euteleostomi</taxon>
        <taxon>Actinopterygii</taxon>
        <taxon>Neopterygii</taxon>
        <taxon>Teleostei</taxon>
        <taxon>Neoteleostei</taxon>
        <taxon>Acanthomorphata</taxon>
        <taxon>Carangaria</taxon>
        <taxon>Pleuronectiformes</taxon>
        <taxon>Pleuronectoidei</taxon>
        <taxon>Scophthalmidae</taxon>
        <taxon>Scophthalmus</taxon>
    </lineage>
</organism>
<dbReference type="Proteomes" id="UP000438429">
    <property type="component" value="Unassembled WGS sequence"/>
</dbReference>
<evidence type="ECO:0000313" key="2">
    <source>
        <dbReference type="EMBL" id="KAF0038957.1"/>
    </source>
</evidence>
<sequence>MYTDDDDEDPERHTVDRRRSNYIRLSLSVLFDRSSRLSSWQAAVYPTLGPKPPLQTAALISLIINQYAAGSPSGEDFAQRWHLFSANTARDAGMEGGENKDISDSRHG</sequence>
<evidence type="ECO:0000313" key="3">
    <source>
        <dbReference type="Proteomes" id="UP000438429"/>
    </source>
</evidence>